<comment type="caution">
    <text evidence="2">The sequence shown here is derived from an EMBL/GenBank/DDBJ whole genome shotgun (WGS) entry which is preliminary data.</text>
</comment>
<dbReference type="AlphaFoldDB" id="A0A9K3DA12"/>
<evidence type="ECO:0000313" key="3">
    <source>
        <dbReference type="Proteomes" id="UP000265618"/>
    </source>
</evidence>
<dbReference type="InterPro" id="IPR043127">
    <property type="entry name" value="Sec-1-like_dom3a"/>
</dbReference>
<dbReference type="Gene3D" id="3.90.830.10">
    <property type="entry name" value="Syntaxin Binding Protein 1, Chain A, domain 2"/>
    <property type="match status" value="1"/>
</dbReference>
<dbReference type="Proteomes" id="UP000265618">
    <property type="component" value="Unassembled WGS sequence"/>
</dbReference>
<dbReference type="SUPFAM" id="SSF56815">
    <property type="entry name" value="Sec1/munc18-like (SM) proteins"/>
    <property type="match status" value="1"/>
</dbReference>
<proteinExistence type="inferred from homology"/>
<evidence type="ECO:0000256" key="1">
    <source>
        <dbReference type="ARBA" id="ARBA00009884"/>
    </source>
</evidence>
<accession>A0A9K3DA12</accession>
<dbReference type="Pfam" id="PF00995">
    <property type="entry name" value="Sec1"/>
    <property type="match status" value="1"/>
</dbReference>
<name>A0A9K3DA12_9EUKA</name>
<keyword evidence="3" id="KW-1185">Reference proteome</keyword>
<dbReference type="EMBL" id="BDIP01008189">
    <property type="protein sequence ID" value="GIQ91704.1"/>
    <property type="molecule type" value="Genomic_DNA"/>
</dbReference>
<comment type="similarity">
    <text evidence="1">Belongs to the STXBP/unc-18/SEC1 family.</text>
</comment>
<gene>
    <name evidence="2" type="ORF">KIPB_015077</name>
</gene>
<feature type="non-terminal residue" evidence="2">
    <location>
        <position position="1"/>
    </location>
</feature>
<organism evidence="2 3">
    <name type="scientific">Kipferlia bialata</name>
    <dbReference type="NCBI Taxonomy" id="797122"/>
    <lineage>
        <taxon>Eukaryota</taxon>
        <taxon>Metamonada</taxon>
        <taxon>Carpediemonas-like organisms</taxon>
        <taxon>Kipferlia</taxon>
    </lineage>
</organism>
<evidence type="ECO:0000313" key="2">
    <source>
        <dbReference type="EMBL" id="GIQ91704.1"/>
    </source>
</evidence>
<dbReference type="InterPro" id="IPR036045">
    <property type="entry name" value="Sec1-like_sf"/>
</dbReference>
<reference evidence="2 3" key="1">
    <citation type="journal article" date="2018" name="PLoS ONE">
        <title>The draft genome of Kipferlia bialata reveals reductive genome evolution in fornicate parasites.</title>
        <authorList>
            <person name="Tanifuji G."/>
            <person name="Takabayashi S."/>
            <person name="Kume K."/>
            <person name="Takagi M."/>
            <person name="Nakayama T."/>
            <person name="Kamikawa R."/>
            <person name="Inagaki Y."/>
            <person name="Hashimoto T."/>
        </authorList>
    </citation>
    <scope>NUCLEOTIDE SEQUENCE [LARGE SCALE GENOMIC DNA]</scope>
    <source>
        <strain evidence="2">NY0173</strain>
    </source>
</reference>
<sequence length="154" mass="17340">MDDTNETYSKLRHIPFSQAIDAITKQLRKLNDSDCGQFENREKAAGEAVADRQMRTVLAKMGEYRKQKGALEQMLALAREAMDKMKDSHKSVQNIEDRMATGGSTDTVVAKIMQPMLNVLSIPTARDCDKQRLILLTALSVNEIPHDIMCDIEQ</sequence>
<dbReference type="GO" id="GO:0016192">
    <property type="term" value="P:vesicle-mediated transport"/>
    <property type="evidence" value="ECO:0007669"/>
    <property type="project" value="InterPro"/>
</dbReference>
<dbReference type="InterPro" id="IPR001619">
    <property type="entry name" value="Sec1-like"/>
</dbReference>
<protein>
    <submittedName>
        <fullName evidence="2">Sec1-like protein</fullName>
    </submittedName>
</protein>